<feature type="non-terminal residue" evidence="1">
    <location>
        <position position="1"/>
    </location>
</feature>
<sequence>GRILIAERLQGSIRFKYIKPGFGIKERALKIEFDSIVGC</sequence>
<accession>X1U8B3</accession>
<dbReference type="AlphaFoldDB" id="X1U8B3"/>
<organism evidence="1">
    <name type="scientific">marine sediment metagenome</name>
    <dbReference type="NCBI Taxonomy" id="412755"/>
    <lineage>
        <taxon>unclassified sequences</taxon>
        <taxon>metagenomes</taxon>
        <taxon>ecological metagenomes</taxon>
    </lineage>
</organism>
<dbReference type="EMBL" id="BARW01031162">
    <property type="protein sequence ID" value="GAJ13729.1"/>
    <property type="molecule type" value="Genomic_DNA"/>
</dbReference>
<proteinExistence type="predicted"/>
<name>X1U8B3_9ZZZZ</name>
<gene>
    <name evidence="1" type="ORF">S12H4_49639</name>
</gene>
<protein>
    <submittedName>
        <fullName evidence="1">Uncharacterized protein</fullName>
    </submittedName>
</protein>
<evidence type="ECO:0000313" key="1">
    <source>
        <dbReference type="EMBL" id="GAJ13729.1"/>
    </source>
</evidence>
<reference evidence="1" key="1">
    <citation type="journal article" date="2014" name="Front. Microbiol.">
        <title>High frequency of phylogenetically diverse reductive dehalogenase-homologous genes in deep subseafloor sedimentary metagenomes.</title>
        <authorList>
            <person name="Kawai M."/>
            <person name="Futagami T."/>
            <person name="Toyoda A."/>
            <person name="Takaki Y."/>
            <person name="Nishi S."/>
            <person name="Hori S."/>
            <person name="Arai W."/>
            <person name="Tsubouchi T."/>
            <person name="Morono Y."/>
            <person name="Uchiyama I."/>
            <person name="Ito T."/>
            <person name="Fujiyama A."/>
            <person name="Inagaki F."/>
            <person name="Takami H."/>
        </authorList>
    </citation>
    <scope>NUCLEOTIDE SEQUENCE</scope>
    <source>
        <strain evidence="1">Expedition CK06-06</strain>
    </source>
</reference>
<comment type="caution">
    <text evidence="1">The sequence shown here is derived from an EMBL/GenBank/DDBJ whole genome shotgun (WGS) entry which is preliminary data.</text>
</comment>